<comment type="caution">
    <text evidence="1">The sequence shown here is derived from an EMBL/GenBank/DDBJ whole genome shotgun (WGS) entry which is preliminary data.</text>
</comment>
<accession>A0ABT2CHF3</accession>
<evidence type="ECO:0000313" key="1">
    <source>
        <dbReference type="EMBL" id="MCS0636849.1"/>
    </source>
</evidence>
<protein>
    <submittedName>
        <fullName evidence="1">Uncharacterized protein</fullName>
    </submittedName>
</protein>
<sequence>MEIPSSTGGVRAVLDGGKRAEFEAEVARTPAKHLVYVILDWALPAGGEAVETAVVERLRSGDFTGVLDENGEPVAPTHPPLEVGEVAPTVWSMGVPAGSKTFPATIEGIRGVLDGERLVEFEAEIARTPGHELTCAALRWGYPPEELAGEDALVAELKARLVPGDGPAGEAEES</sequence>
<proteinExistence type="predicted"/>
<keyword evidence="2" id="KW-1185">Reference proteome</keyword>
<evidence type="ECO:0000313" key="2">
    <source>
        <dbReference type="Proteomes" id="UP001431313"/>
    </source>
</evidence>
<name>A0ABT2CHF3_9ACTN</name>
<reference evidence="1" key="1">
    <citation type="submission" date="2022-08" db="EMBL/GenBank/DDBJ databases">
        <authorList>
            <person name="Somphong A."/>
            <person name="Phongsopitanun W."/>
        </authorList>
    </citation>
    <scope>NUCLEOTIDE SEQUENCE</scope>
    <source>
        <strain evidence="1">LP05-1</strain>
    </source>
</reference>
<dbReference type="Proteomes" id="UP001431313">
    <property type="component" value="Unassembled WGS sequence"/>
</dbReference>
<organism evidence="1 2">
    <name type="scientific">Streptomyces pyxinae</name>
    <dbReference type="NCBI Taxonomy" id="2970734"/>
    <lineage>
        <taxon>Bacteria</taxon>
        <taxon>Bacillati</taxon>
        <taxon>Actinomycetota</taxon>
        <taxon>Actinomycetes</taxon>
        <taxon>Kitasatosporales</taxon>
        <taxon>Streptomycetaceae</taxon>
        <taxon>Streptomyces</taxon>
    </lineage>
</organism>
<dbReference type="RefSeq" id="WP_258788114.1">
    <property type="nucleotide sequence ID" value="NZ_JANUGQ010000011.1"/>
</dbReference>
<gene>
    <name evidence="1" type="ORF">NX801_14510</name>
</gene>
<dbReference type="EMBL" id="JANUGQ010000011">
    <property type="protein sequence ID" value="MCS0636849.1"/>
    <property type="molecule type" value="Genomic_DNA"/>
</dbReference>